<dbReference type="RefSeq" id="WP_003825986.1">
    <property type="nucleotide sequence ID" value="NZ_AP012322.1"/>
</dbReference>
<dbReference type="AlphaFoldDB" id="C4FEE2"/>
<reference evidence="1" key="1">
    <citation type="submission" date="2009-04" db="EMBL/GenBank/DDBJ databases">
        <authorList>
            <person name="Weinstock G."/>
            <person name="Sodergren E."/>
            <person name="Clifton S."/>
            <person name="Fulton L."/>
            <person name="Fulton B."/>
            <person name="Courtney L."/>
            <person name="Fronick C."/>
            <person name="Harrison M."/>
            <person name="Strong C."/>
            <person name="Farmer C."/>
            <person name="Delahaunty K."/>
            <person name="Markovic C."/>
            <person name="Hall O."/>
            <person name="Minx P."/>
            <person name="Tomlinson C."/>
            <person name="Mitreva M."/>
            <person name="Nelson J."/>
            <person name="Hou S."/>
            <person name="Wollam A."/>
            <person name="Pepin K.H."/>
            <person name="Johnson M."/>
            <person name="Bhonagiri V."/>
            <person name="Nash W.E."/>
            <person name="Warren W."/>
            <person name="Chinwalla A."/>
            <person name="Mardis E.R."/>
            <person name="Wilson R.K."/>
        </authorList>
    </citation>
    <scope>NUCLEOTIDE SEQUENCE [LARGE SCALE GENOMIC DNA]</scope>
    <source>
        <strain evidence="1">DSM 20098</strain>
    </source>
</reference>
<dbReference type="Proteomes" id="UP000006408">
    <property type="component" value="Unassembled WGS sequence"/>
</dbReference>
<sequence length="113" mass="12280">MADAARDQVGALRNDLNNQQLADAIAAETHDTLAHSLSLMALNASALQAQSLKLQESTAQLGSNANTDDFIEQIDSIRRRTQDIRKQAAGDKLCMGRVQMARLVERADLPPLP</sequence>
<dbReference type="eggNOG" id="COG4585">
    <property type="taxonomic scope" value="Bacteria"/>
</dbReference>
<comment type="caution">
    <text evidence="1">The sequence shown here is derived from an EMBL/GenBank/DDBJ whole genome shotgun (WGS) entry which is preliminary data.</text>
</comment>
<gene>
    <name evidence="1" type="ORF">BIFANG_02682</name>
</gene>
<dbReference type="PATRIC" id="fig|518635.17.peg.625"/>
<dbReference type="HOGENOM" id="CLU_2128607_0_0_11"/>
<evidence type="ECO:0000313" key="2">
    <source>
        <dbReference type="Proteomes" id="UP000006408"/>
    </source>
</evidence>
<dbReference type="Gene3D" id="1.20.5.1930">
    <property type="match status" value="1"/>
</dbReference>
<organism evidence="1 2">
    <name type="scientific">Bifidobacterium angulatum DSM 20098 = JCM 7096</name>
    <dbReference type="NCBI Taxonomy" id="518635"/>
    <lineage>
        <taxon>Bacteria</taxon>
        <taxon>Bacillati</taxon>
        <taxon>Actinomycetota</taxon>
        <taxon>Actinomycetes</taxon>
        <taxon>Bifidobacteriales</taxon>
        <taxon>Bifidobacteriaceae</taxon>
        <taxon>Bifidobacterium</taxon>
    </lineage>
</organism>
<protein>
    <submittedName>
        <fullName evidence="1">Uncharacterized protein</fullName>
    </submittedName>
</protein>
<dbReference type="GeneID" id="90530857"/>
<dbReference type="KEGG" id="bang:BBAG_0603"/>
<name>C4FEE2_9BIFI</name>
<keyword evidence="2" id="KW-1185">Reference proteome</keyword>
<accession>C4FEE2</accession>
<evidence type="ECO:0000313" key="1">
    <source>
        <dbReference type="EMBL" id="EEP21323.1"/>
    </source>
</evidence>
<dbReference type="EMBL" id="ABYS02000004">
    <property type="protein sequence ID" value="EEP21323.1"/>
    <property type="molecule type" value="Genomic_DNA"/>
</dbReference>
<proteinExistence type="predicted"/>